<dbReference type="InterPro" id="IPR000998">
    <property type="entry name" value="MAM_dom"/>
</dbReference>
<dbReference type="Gene3D" id="2.60.120.200">
    <property type="match status" value="2"/>
</dbReference>
<dbReference type="InterPro" id="IPR000859">
    <property type="entry name" value="CUB_dom"/>
</dbReference>
<dbReference type="GO" id="GO:0006508">
    <property type="term" value="P:proteolysis"/>
    <property type="evidence" value="ECO:0007669"/>
    <property type="project" value="UniProtKB-KW"/>
</dbReference>
<feature type="binding site" evidence="8">
    <location>
        <position position="287"/>
    </location>
    <ligand>
        <name>Zn(2+)</name>
        <dbReference type="ChEBI" id="CHEBI:29105"/>
        <note>catalytic</note>
    </ligand>
</feature>
<dbReference type="SMART" id="SM00042">
    <property type="entry name" value="CUB"/>
    <property type="match status" value="1"/>
</dbReference>
<dbReference type="CDD" id="cd00041">
    <property type="entry name" value="CUB"/>
    <property type="match status" value="1"/>
</dbReference>
<dbReference type="SUPFAM" id="SSF49899">
    <property type="entry name" value="Concanavalin A-like lectins/glucanases"/>
    <property type="match status" value="1"/>
</dbReference>
<dbReference type="Pfam" id="PF00431">
    <property type="entry name" value="CUB"/>
    <property type="match status" value="1"/>
</dbReference>
<keyword evidence="4 8" id="KW-0862">Zinc</keyword>
<evidence type="ECO:0000256" key="7">
    <source>
        <dbReference type="PROSITE-ProRule" id="PRU00076"/>
    </source>
</evidence>
<evidence type="ECO:0000256" key="4">
    <source>
        <dbReference type="ARBA" id="ARBA00022833"/>
    </source>
</evidence>
<evidence type="ECO:0000256" key="1">
    <source>
        <dbReference type="ARBA" id="ARBA00022670"/>
    </source>
</evidence>
<evidence type="ECO:0000256" key="5">
    <source>
        <dbReference type="ARBA" id="ARBA00023049"/>
    </source>
</evidence>
<comment type="caution">
    <text evidence="7">Lacks conserved residue(s) required for the propagation of feature annotation.</text>
</comment>
<feature type="disulfide bond" evidence="7">
    <location>
        <begin position="858"/>
        <end position="867"/>
    </location>
</feature>
<dbReference type="Pfam" id="PF00629">
    <property type="entry name" value="MAM"/>
    <property type="match status" value="1"/>
</dbReference>
<feature type="binding site" evidence="8">
    <location>
        <position position="283"/>
    </location>
    <ligand>
        <name>Zn(2+)</name>
        <dbReference type="ChEBI" id="CHEBI:29105"/>
        <note>catalytic</note>
    </ligand>
</feature>
<feature type="disulfide bond" evidence="7">
    <location>
        <begin position="558"/>
        <end position="568"/>
    </location>
</feature>
<evidence type="ECO:0000256" key="6">
    <source>
        <dbReference type="ARBA" id="ARBA00023157"/>
    </source>
</evidence>
<dbReference type="InterPro" id="IPR035914">
    <property type="entry name" value="Sperma_CUB_dom_sf"/>
</dbReference>
<dbReference type="GO" id="GO:0016020">
    <property type="term" value="C:membrane"/>
    <property type="evidence" value="ECO:0007669"/>
    <property type="project" value="InterPro"/>
</dbReference>
<keyword evidence="7" id="KW-0245">EGF-like domain</keyword>
<dbReference type="CDD" id="cd04280">
    <property type="entry name" value="ZnMc_astacin_like"/>
    <property type="match status" value="1"/>
</dbReference>
<dbReference type="InterPro" id="IPR013320">
    <property type="entry name" value="ConA-like_dom_sf"/>
</dbReference>
<comment type="cofactor">
    <cofactor evidence="8 9">
        <name>Zn(2+)</name>
        <dbReference type="ChEBI" id="CHEBI:29105"/>
    </cofactor>
    <text evidence="8 9">Binds 1 zinc ion per subunit.</text>
</comment>
<dbReference type="Proteomes" id="UP000005408">
    <property type="component" value="Unassembled WGS sequence"/>
</dbReference>
<dbReference type="AlphaFoldDB" id="A0A8W8NFR8"/>
<evidence type="ECO:0000259" key="11">
    <source>
        <dbReference type="PROSITE" id="PS50026"/>
    </source>
</evidence>
<evidence type="ECO:0000256" key="9">
    <source>
        <dbReference type="RuleBase" id="RU361183"/>
    </source>
</evidence>
<keyword evidence="1 8" id="KW-0645">Protease</keyword>
<dbReference type="InterPro" id="IPR000742">
    <property type="entry name" value="EGF"/>
</dbReference>
<dbReference type="InterPro" id="IPR001506">
    <property type="entry name" value="Peptidase_M12A"/>
</dbReference>
<name>A0A8W8NFR8_MAGGI</name>
<evidence type="ECO:0000259" key="10">
    <source>
        <dbReference type="PROSITE" id="PS01180"/>
    </source>
</evidence>
<dbReference type="InterPro" id="IPR034035">
    <property type="entry name" value="Astacin-like_dom"/>
</dbReference>
<dbReference type="GO" id="GO:0008270">
    <property type="term" value="F:zinc ion binding"/>
    <property type="evidence" value="ECO:0007669"/>
    <property type="project" value="UniProtKB-UniRule"/>
</dbReference>
<feature type="active site" evidence="8">
    <location>
        <position position="284"/>
    </location>
</feature>
<feature type="domain" description="Peptidase M12A" evidence="13">
    <location>
        <begin position="185"/>
        <end position="384"/>
    </location>
</feature>
<dbReference type="SMART" id="SM00181">
    <property type="entry name" value="EGF"/>
    <property type="match status" value="4"/>
</dbReference>
<dbReference type="InterPro" id="IPR024079">
    <property type="entry name" value="MetalloPept_cat_dom_sf"/>
</dbReference>
<dbReference type="SMART" id="SM00137">
    <property type="entry name" value="MAM"/>
    <property type="match status" value="1"/>
</dbReference>
<dbReference type="PROSITE" id="PS50060">
    <property type="entry name" value="MAM_2"/>
    <property type="match status" value="1"/>
</dbReference>
<keyword evidence="5 8" id="KW-0482">Metalloprotease</keyword>
<dbReference type="SUPFAM" id="SSF57196">
    <property type="entry name" value="EGF/Laminin"/>
    <property type="match status" value="2"/>
</dbReference>
<evidence type="ECO:0000259" key="13">
    <source>
        <dbReference type="PROSITE" id="PS51864"/>
    </source>
</evidence>
<proteinExistence type="predicted"/>
<dbReference type="SMART" id="SM00235">
    <property type="entry name" value="ZnMc"/>
    <property type="match status" value="1"/>
</dbReference>
<feature type="domain" description="MAM" evidence="12">
    <location>
        <begin position="876"/>
        <end position="1026"/>
    </location>
</feature>
<accession>A0A8W8NFR8</accession>
<dbReference type="EC" id="3.4.24.-" evidence="9"/>
<dbReference type="GO" id="GO:0004222">
    <property type="term" value="F:metalloendopeptidase activity"/>
    <property type="evidence" value="ECO:0007669"/>
    <property type="project" value="UniProtKB-UniRule"/>
</dbReference>
<evidence type="ECO:0000313" key="15">
    <source>
        <dbReference type="Proteomes" id="UP000005408"/>
    </source>
</evidence>
<evidence type="ECO:0000256" key="2">
    <source>
        <dbReference type="ARBA" id="ARBA00022723"/>
    </source>
</evidence>
<evidence type="ECO:0000256" key="8">
    <source>
        <dbReference type="PROSITE-ProRule" id="PRU01211"/>
    </source>
</evidence>
<dbReference type="Gene3D" id="3.40.390.10">
    <property type="entry name" value="Collagenase (Catalytic Domain)"/>
    <property type="match status" value="1"/>
</dbReference>
<feature type="disulfide bond" evidence="7">
    <location>
        <begin position="836"/>
        <end position="846"/>
    </location>
</feature>
<keyword evidence="3 8" id="KW-0378">Hydrolase</keyword>
<protein>
    <recommendedName>
        <fullName evidence="9">Metalloendopeptidase</fullName>
        <ecNumber evidence="9">3.4.24.-</ecNumber>
    </recommendedName>
</protein>
<dbReference type="Pfam" id="PF01400">
    <property type="entry name" value="Astacin"/>
    <property type="match status" value="1"/>
</dbReference>
<dbReference type="InterPro" id="IPR006026">
    <property type="entry name" value="Peptidase_Metallo"/>
</dbReference>
<sequence length="1034" mass="113812">MSNLIVMGLMKSAVVILVLLAVYGIAGHALDEKNEKVIRKRDARRVLNELRKTHTAHVLKQKPANSEKDNTKAGIDFDLIARALKQLQKTPHIIEKKEEDQHEPEGGERLIQETLKGNVDPDSNMVNLLESMFVDEGSKHNQHPDGIDKIASKKGKVFGDNHDGHRLTQQQVEELNQMNGDRKRNFLKSVPLWSDNIIPYSIDSTNDQKSVDVIDKAIKQFSDYTCLKWVPKDSAEAAQASYSTYIEFFSGSGCWSYVGRVFYGKQQISLKNPGCISVSTAVHEMAHAIGQEHEQSRDDRDNYVTMLWSNIDGGENNRNMKKTNTYDNNPYDYESVLQYSLTGLSLDGNPTIEFKDRRLEFLADSATGLMFYDIQDIIDGYDCTAPCRGTDGNIPLKQCQNGGFVLHTCNCHCPDGLTGDLCESVATDSECGPGIITLADEESRTITSPNFINGGPYPTGKKCVWLVKVNAGKFVELTIEDMELTAANSACDHWLEIQYNLIGQTGPRRCGKVKKEIYVTSDYGNPTLMLLTFDSAFASTATAGKGFNLTVSSVGEGCKEIPCVHGKCSDVENSDFMCSCESGFSGKYCDTYSKTGDILCDFDGTECIFKNPQNNAFDWIKAMCETPSYQTGPSNAKTGSHYLYVETSYPVPTGAKVQYESPYISECGPGIITLADEESRTITSPNFINGGPYPTGKSVSGCTLPGTDGNIPLKQCQNGGFVLHTCNCHCPDGLTGICVSPSLLIQVNAGKFVELTIEDMELTAANSACDHWLEIQYNLIGQTGPRRCGKVKKETYVTSDYGNPTLMLLTFDSAFASTATAGKGFNLTVSSVGEGCKEIPCVHGKCSDVENSDFMCSCESGFSGKYCDTYSKTGDILCDFDGTECIFKNPQNNAFDWIKAMCETPSYQTGPSNAKTGSHYLYVETSYPVPTGAKVQYESPYISAGPKCLKFWYHMYGRDMGTLSVLRNETQLWTKTGDQGDTWHSAEIDIGTSTKNYKVTFEAIKGKGSKSDIAIDEVLLTYGCSKNNNNTFYH</sequence>
<dbReference type="SUPFAM" id="SSF49854">
    <property type="entry name" value="Spermadhesin, CUB domain"/>
    <property type="match status" value="1"/>
</dbReference>
<keyword evidence="6 7" id="KW-1015">Disulfide bond</keyword>
<organism evidence="14 15">
    <name type="scientific">Magallana gigas</name>
    <name type="common">Pacific oyster</name>
    <name type="synonym">Crassostrea gigas</name>
    <dbReference type="NCBI Taxonomy" id="29159"/>
    <lineage>
        <taxon>Eukaryota</taxon>
        <taxon>Metazoa</taxon>
        <taxon>Spiralia</taxon>
        <taxon>Lophotrochozoa</taxon>
        <taxon>Mollusca</taxon>
        <taxon>Bivalvia</taxon>
        <taxon>Autobranchia</taxon>
        <taxon>Pteriomorphia</taxon>
        <taxon>Ostreida</taxon>
        <taxon>Ostreoidea</taxon>
        <taxon>Ostreidae</taxon>
        <taxon>Magallana</taxon>
    </lineage>
</organism>
<dbReference type="PANTHER" id="PTHR10127:SF780">
    <property type="entry name" value="METALLOENDOPEPTIDASE"/>
    <property type="match status" value="1"/>
</dbReference>
<evidence type="ECO:0000313" key="14">
    <source>
        <dbReference type="EnsemblMetazoa" id="G6763.1:cds"/>
    </source>
</evidence>
<dbReference type="SUPFAM" id="SSF55486">
    <property type="entry name" value="Metalloproteases ('zincins'), catalytic domain"/>
    <property type="match status" value="1"/>
</dbReference>
<feature type="disulfide bond" evidence="7">
    <location>
        <begin position="580"/>
        <end position="589"/>
    </location>
</feature>
<evidence type="ECO:0000259" key="12">
    <source>
        <dbReference type="PROSITE" id="PS50060"/>
    </source>
</evidence>
<dbReference type="PROSITE" id="PS01180">
    <property type="entry name" value="CUB"/>
    <property type="match status" value="1"/>
</dbReference>
<dbReference type="PROSITE" id="PS50026">
    <property type="entry name" value="EGF_3"/>
    <property type="match status" value="2"/>
</dbReference>
<dbReference type="PROSITE" id="PS51864">
    <property type="entry name" value="ASTACIN"/>
    <property type="match status" value="1"/>
</dbReference>
<keyword evidence="2 8" id="KW-0479">Metal-binding</keyword>
<dbReference type="CDD" id="cd06263">
    <property type="entry name" value="MAM"/>
    <property type="match status" value="1"/>
</dbReference>
<reference evidence="14" key="1">
    <citation type="submission" date="2022-08" db="UniProtKB">
        <authorList>
            <consortium name="EnsemblMetazoa"/>
        </authorList>
    </citation>
    <scope>IDENTIFICATION</scope>
    <source>
        <strain evidence="14">05x7-T-G4-1.051#20</strain>
    </source>
</reference>
<dbReference type="Gene3D" id="2.60.120.290">
    <property type="entry name" value="Spermadhesin, CUB domain"/>
    <property type="match status" value="1"/>
</dbReference>
<dbReference type="Gene3D" id="2.10.25.10">
    <property type="entry name" value="Laminin"/>
    <property type="match status" value="2"/>
</dbReference>
<feature type="domain" description="EGF-like" evidence="11">
    <location>
        <begin position="832"/>
        <end position="868"/>
    </location>
</feature>
<feature type="domain" description="CUB" evidence="10">
    <location>
        <begin position="431"/>
        <end position="554"/>
    </location>
</feature>
<dbReference type="PRINTS" id="PR00480">
    <property type="entry name" value="ASTACIN"/>
</dbReference>
<dbReference type="PANTHER" id="PTHR10127">
    <property type="entry name" value="DISCOIDIN, CUB, EGF, LAMININ , AND ZINC METALLOPROTEASE DOMAIN CONTAINING"/>
    <property type="match status" value="1"/>
</dbReference>
<dbReference type="EnsemblMetazoa" id="G6763.1">
    <property type="protein sequence ID" value="G6763.1:cds"/>
    <property type="gene ID" value="G6763"/>
</dbReference>
<evidence type="ECO:0000256" key="3">
    <source>
        <dbReference type="ARBA" id="ARBA00022801"/>
    </source>
</evidence>
<feature type="domain" description="EGF-like" evidence="11">
    <location>
        <begin position="554"/>
        <end position="590"/>
    </location>
</feature>
<dbReference type="PROSITE" id="PS00022">
    <property type="entry name" value="EGF_1"/>
    <property type="match status" value="3"/>
</dbReference>
<feature type="binding site" evidence="8">
    <location>
        <position position="293"/>
    </location>
    <ligand>
        <name>Zn(2+)</name>
        <dbReference type="ChEBI" id="CHEBI:29105"/>
        <note>catalytic</note>
    </ligand>
</feature>
<keyword evidence="15" id="KW-1185">Reference proteome</keyword>
<dbReference type="PROSITE" id="PS01186">
    <property type="entry name" value="EGF_2"/>
    <property type="match status" value="2"/>
</dbReference>